<dbReference type="InterPro" id="IPR039378">
    <property type="entry name" value="RNase_T2_prok"/>
</dbReference>
<evidence type="ECO:0000256" key="3">
    <source>
        <dbReference type="SAM" id="Phobius"/>
    </source>
</evidence>
<evidence type="ECO:0000256" key="1">
    <source>
        <dbReference type="ARBA" id="ARBA00007469"/>
    </source>
</evidence>
<comment type="caution">
    <text evidence="4">The sequence shown here is derived from an EMBL/GenBank/DDBJ whole genome shotgun (WGS) entry which is preliminary data.</text>
</comment>
<organism evidence="4 5">
    <name type="scientific">Cocleimonas flava</name>
    <dbReference type="NCBI Taxonomy" id="634765"/>
    <lineage>
        <taxon>Bacteria</taxon>
        <taxon>Pseudomonadati</taxon>
        <taxon>Pseudomonadota</taxon>
        <taxon>Gammaproteobacteria</taxon>
        <taxon>Thiotrichales</taxon>
        <taxon>Thiotrichaceae</taxon>
        <taxon>Cocleimonas</taxon>
    </lineage>
</organism>
<dbReference type="Proteomes" id="UP000294887">
    <property type="component" value="Unassembled WGS sequence"/>
</dbReference>
<gene>
    <name evidence="4" type="ORF">EV695_3027</name>
</gene>
<dbReference type="InterPro" id="IPR033130">
    <property type="entry name" value="RNase_T2_His_AS_2"/>
</dbReference>
<dbReference type="GO" id="GO:0003723">
    <property type="term" value="F:RNA binding"/>
    <property type="evidence" value="ECO:0007669"/>
    <property type="project" value="InterPro"/>
</dbReference>
<proteinExistence type="inferred from homology"/>
<dbReference type="Pfam" id="PF00445">
    <property type="entry name" value="Ribonuclease_T2"/>
    <property type="match status" value="1"/>
</dbReference>
<dbReference type="OrthoDB" id="4720638at2"/>
<dbReference type="PANTHER" id="PTHR11240:SF22">
    <property type="entry name" value="RIBONUCLEASE T2"/>
    <property type="match status" value="1"/>
</dbReference>
<evidence type="ECO:0000313" key="5">
    <source>
        <dbReference type="Proteomes" id="UP000294887"/>
    </source>
</evidence>
<protein>
    <submittedName>
        <fullName evidence="4">Ribonuclease T2</fullName>
    </submittedName>
</protein>
<dbReference type="EMBL" id="SMFQ01000004">
    <property type="protein sequence ID" value="TCJ85062.1"/>
    <property type="molecule type" value="Genomic_DNA"/>
</dbReference>
<keyword evidence="5" id="KW-1185">Reference proteome</keyword>
<keyword evidence="3" id="KW-0472">Membrane</keyword>
<dbReference type="PROSITE" id="PS00530">
    <property type="entry name" value="RNASE_T2_1"/>
    <property type="match status" value="1"/>
</dbReference>
<dbReference type="InterPro" id="IPR036430">
    <property type="entry name" value="RNase_T2-like_sf"/>
</dbReference>
<dbReference type="RefSeq" id="WP_131906774.1">
    <property type="nucleotide sequence ID" value="NZ_BAAAFU010000001.1"/>
</dbReference>
<dbReference type="PROSITE" id="PS00531">
    <property type="entry name" value="RNASE_T2_2"/>
    <property type="match status" value="1"/>
</dbReference>
<feature type="transmembrane region" description="Helical" evidence="3">
    <location>
        <begin position="12"/>
        <end position="33"/>
    </location>
</feature>
<dbReference type="InterPro" id="IPR018188">
    <property type="entry name" value="RNase_T2_His_AS_1"/>
</dbReference>
<dbReference type="CDD" id="cd01062">
    <property type="entry name" value="RNase_T2_prok"/>
    <property type="match status" value="1"/>
</dbReference>
<comment type="similarity">
    <text evidence="1 2">Belongs to the RNase T2 family.</text>
</comment>
<dbReference type="PANTHER" id="PTHR11240">
    <property type="entry name" value="RIBONUCLEASE T2"/>
    <property type="match status" value="1"/>
</dbReference>
<name>A0A4R1EYB8_9GAMM</name>
<keyword evidence="3" id="KW-1133">Transmembrane helix</keyword>
<evidence type="ECO:0000256" key="2">
    <source>
        <dbReference type="RuleBase" id="RU004328"/>
    </source>
</evidence>
<dbReference type="AlphaFoldDB" id="A0A4R1EYB8"/>
<dbReference type="GO" id="GO:0006401">
    <property type="term" value="P:RNA catabolic process"/>
    <property type="evidence" value="ECO:0007669"/>
    <property type="project" value="TreeGrafter"/>
</dbReference>
<evidence type="ECO:0000313" key="4">
    <source>
        <dbReference type="EMBL" id="TCJ85062.1"/>
    </source>
</evidence>
<dbReference type="SUPFAM" id="SSF55895">
    <property type="entry name" value="Ribonuclease Rh-like"/>
    <property type="match status" value="1"/>
</dbReference>
<dbReference type="Gene3D" id="3.90.730.10">
    <property type="entry name" value="Ribonuclease T2-like"/>
    <property type="match status" value="1"/>
</dbReference>
<dbReference type="InterPro" id="IPR001568">
    <property type="entry name" value="RNase_T2-like"/>
</dbReference>
<sequence>MLQINVVLNQSVFRYTAVLGFILSLLFAFPAYAKKPNQCFEIQKSCPAFQSFRKKTNPGNVTVTEGNSYSIIQKSKKGTHYRVRIEGIDRQERWIDSRCGIKTDQCGISNNNKNALKTIASKPGKTKAKSGQYLLALSWMPTFCESRSRKKECRSLGENRYDATHLSLHGLWPQPRANAYCGVSDTDKGIDRNKRWHLLEPLKLSHETVKKLAFVMPGYASNLHRHEWIKHGTCYGTDADTYYQHSIALTQKINESAVGRLLSKNIGRKVSLKQIRQSFDNSFGKGAGKKVDLRCDRKGRISELWINFTGVVTDKSADDLDVSRLMKSAIDAGSTCFKGYVDRAG</sequence>
<dbReference type="GO" id="GO:0033897">
    <property type="term" value="F:ribonuclease T2 activity"/>
    <property type="evidence" value="ECO:0007669"/>
    <property type="project" value="InterPro"/>
</dbReference>
<accession>A0A4R1EYB8</accession>
<reference evidence="4 5" key="1">
    <citation type="submission" date="2019-03" db="EMBL/GenBank/DDBJ databases">
        <title>Genomic Encyclopedia of Type Strains, Phase IV (KMG-IV): sequencing the most valuable type-strain genomes for metagenomic binning, comparative biology and taxonomic classification.</title>
        <authorList>
            <person name="Goeker M."/>
        </authorList>
    </citation>
    <scope>NUCLEOTIDE SEQUENCE [LARGE SCALE GENOMIC DNA]</scope>
    <source>
        <strain evidence="4 5">DSM 24830</strain>
    </source>
</reference>
<keyword evidence="3" id="KW-0812">Transmembrane</keyword>